<proteinExistence type="inferred from homology"/>
<protein>
    <submittedName>
        <fullName evidence="10">S1/P1 nuclease</fullName>
    </submittedName>
</protein>
<evidence type="ECO:0000256" key="9">
    <source>
        <dbReference type="SAM" id="Phobius"/>
    </source>
</evidence>
<feature type="transmembrane region" description="Helical" evidence="9">
    <location>
        <begin position="317"/>
        <end position="336"/>
    </location>
</feature>
<name>A0A023B2A3_GRENI</name>
<keyword evidence="7" id="KW-0325">Glycoprotein</keyword>
<evidence type="ECO:0000256" key="8">
    <source>
        <dbReference type="SAM" id="MobiDB-lite"/>
    </source>
</evidence>
<evidence type="ECO:0000256" key="3">
    <source>
        <dbReference type="ARBA" id="ARBA00022723"/>
    </source>
</evidence>
<dbReference type="GeneID" id="22914335"/>
<dbReference type="GO" id="GO:0046872">
    <property type="term" value="F:metal ion binding"/>
    <property type="evidence" value="ECO:0007669"/>
    <property type="project" value="UniProtKB-KW"/>
</dbReference>
<keyword evidence="9" id="KW-0812">Transmembrane</keyword>
<keyword evidence="9" id="KW-0472">Membrane</keyword>
<keyword evidence="6" id="KW-1015">Disulfide bond</keyword>
<dbReference type="GO" id="GO:0006308">
    <property type="term" value="P:DNA catabolic process"/>
    <property type="evidence" value="ECO:0007669"/>
    <property type="project" value="InterPro"/>
</dbReference>
<keyword evidence="11" id="KW-1185">Reference proteome</keyword>
<dbReference type="Proteomes" id="UP000019763">
    <property type="component" value="Unassembled WGS sequence"/>
</dbReference>
<feature type="region of interest" description="Disordered" evidence="8">
    <location>
        <begin position="230"/>
        <end position="258"/>
    </location>
</feature>
<keyword evidence="3" id="KW-0479">Metal-binding</keyword>
<evidence type="ECO:0000256" key="7">
    <source>
        <dbReference type="ARBA" id="ARBA00023180"/>
    </source>
</evidence>
<dbReference type="OrthoDB" id="441446at2759"/>
<dbReference type="VEuPathDB" id="CryptoDB:GNI_123400"/>
<evidence type="ECO:0000256" key="1">
    <source>
        <dbReference type="ARBA" id="ARBA00009547"/>
    </source>
</evidence>
<evidence type="ECO:0000256" key="4">
    <source>
        <dbReference type="ARBA" id="ARBA00022759"/>
    </source>
</evidence>
<dbReference type="RefSeq" id="XP_011131914.1">
    <property type="nucleotide sequence ID" value="XM_011133612.1"/>
</dbReference>
<keyword evidence="9" id="KW-1133">Transmembrane helix</keyword>
<dbReference type="PANTHER" id="PTHR33146:SF10">
    <property type="entry name" value="STRAND-SPECIFIC NUCLEASE, PUTATIVE-RELATED"/>
    <property type="match status" value="1"/>
</dbReference>
<dbReference type="PANTHER" id="PTHR33146">
    <property type="entry name" value="ENDONUCLEASE 4"/>
    <property type="match status" value="1"/>
</dbReference>
<dbReference type="InterPro" id="IPR003154">
    <property type="entry name" value="S1/P1nuclease"/>
</dbReference>
<comment type="similarity">
    <text evidence="1">Belongs to the nuclease type I family.</text>
</comment>
<dbReference type="Pfam" id="PF02265">
    <property type="entry name" value="S1-P1_nuclease"/>
    <property type="match status" value="1"/>
</dbReference>
<dbReference type="GO" id="GO:0016788">
    <property type="term" value="F:hydrolase activity, acting on ester bonds"/>
    <property type="evidence" value="ECO:0007669"/>
    <property type="project" value="InterPro"/>
</dbReference>
<sequence length="371" mass="41790">MGMDEAEMDRHVKSALQRKDNAAYLLKTVTESLASKYVSSYFSINLLLRLFLHIFGDIHQPLHSMTYIAPDCFPNTDRGGNLIQVKIAQDILDQVDAKSDVSTDAGFHFRTSRLSSRADHLSSRADHLSSRADTQIYSPTAWTHPHVVRTEGAVFLSLHALWDSGGLRFGRSYPDFPVTDSNEVARAIMVRNPNVTHETYANVIRESYELASAVYGGVIEHVCTDSADFTTGPDLGDNGTKMTRDLDEGDSRDDEPLVGETRTPAVAVDLEYLQLVRRVTEARIAQAGFSLAFYLNDFARGVDEDQVLGSDDATRNWWKVYSVAVTFALMFFVLYAKCRPRPTPVCVHHLATLNDNVHMRRTRRYKTRNRH</sequence>
<evidence type="ECO:0000256" key="2">
    <source>
        <dbReference type="ARBA" id="ARBA00022722"/>
    </source>
</evidence>
<feature type="compositionally biased region" description="Acidic residues" evidence="8">
    <location>
        <begin position="247"/>
        <end position="257"/>
    </location>
</feature>
<dbReference type="EMBL" id="AFNH02000921">
    <property type="protein sequence ID" value="EZG51803.1"/>
    <property type="molecule type" value="Genomic_DNA"/>
</dbReference>
<organism evidence="10 11">
    <name type="scientific">Gregarina niphandrodes</name>
    <name type="common">Septate eugregarine</name>
    <dbReference type="NCBI Taxonomy" id="110365"/>
    <lineage>
        <taxon>Eukaryota</taxon>
        <taxon>Sar</taxon>
        <taxon>Alveolata</taxon>
        <taxon>Apicomplexa</taxon>
        <taxon>Conoidasida</taxon>
        <taxon>Gregarinasina</taxon>
        <taxon>Eugregarinorida</taxon>
        <taxon>Gregarinidae</taxon>
        <taxon>Gregarina</taxon>
    </lineage>
</organism>
<evidence type="ECO:0000313" key="11">
    <source>
        <dbReference type="Proteomes" id="UP000019763"/>
    </source>
</evidence>
<gene>
    <name evidence="10" type="ORF">GNI_123400</name>
</gene>
<reference evidence="10" key="1">
    <citation type="submission" date="2013-12" db="EMBL/GenBank/DDBJ databases">
        <authorList>
            <person name="Omoto C.K."/>
            <person name="Sibley D."/>
            <person name="Venepally P."/>
            <person name="Hadjithomas M."/>
            <person name="Karamycheva S."/>
            <person name="Brunk B."/>
            <person name="Roos D."/>
            <person name="Caler E."/>
            <person name="Lorenzi H."/>
        </authorList>
    </citation>
    <scope>NUCLEOTIDE SEQUENCE</scope>
</reference>
<keyword evidence="5" id="KW-0378">Hydrolase</keyword>
<dbReference type="Gene3D" id="1.10.575.10">
    <property type="entry name" value="P1 Nuclease"/>
    <property type="match status" value="1"/>
</dbReference>
<evidence type="ECO:0000313" key="10">
    <source>
        <dbReference type="EMBL" id="EZG51803.1"/>
    </source>
</evidence>
<accession>A0A023B2A3</accession>
<dbReference type="GO" id="GO:0003676">
    <property type="term" value="F:nucleic acid binding"/>
    <property type="evidence" value="ECO:0007669"/>
    <property type="project" value="InterPro"/>
</dbReference>
<dbReference type="AlphaFoldDB" id="A0A023B2A3"/>
<evidence type="ECO:0000256" key="5">
    <source>
        <dbReference type="ARBA" id="ARBA00022801"/>
    </source>
</evidence>
<comment type="caution">
    <text evidence="10">The sequence shown here is derived from an EMBL/GenBank/DDBJ whole genome shotgun (WGS) entry which is preliminary data.</text>
</comment>
<keyword evidence="2" id="KW-0540">Nuclease</keyword>
<dbReference type="SUPFAM" id="SSF48537">
    <property type="entry name" value="Phospholipase C/P1 nuclease"/>
    <property type="match status" value="2"/>
</dbReference>
<keyword evidence="4" id="KW-0255">Endonuclease</keyword>
<dbReference type="InterPro" id="IPR008947">
    <property type="entry name" value="PLipase_C/P1_nuclease_dom_sf"/>
</dbReference>
<evidence type="ECO:0000256" key="6">
    <source>
        <dbReference type="ARBA" id="ARBA00023157"/>
    </source>
</evidence>
<dbReference type="GO" id="GO:0004519">
    <property type="term" value="F:endonuclease activity"/>
    <property type="evidence" value="ECO:0007669"/>
    <property type="project" value="UniProtKB-KW"/>
</dbReference>